<comment type="catalytic activity">
    <reaction evidence="11 13">
        <text>(S)-2,3,4,5-tetrahydrodipicolinate + NADP(+) + H2O = (2S,4S)-4-hydroxy-2,3,4,5-tetrahydrodipicolinate + NADPH + H(+)</text>
        <dbReference type="Rhea" id="RHEA:35331"/>
        <dbReference type="ChEBI" id="CHEBI:15377"/>
        <dbReference type="ChEBI" id="CHEBI:15378"/>
        <dbReference type="ChEBI" id="CHEBI:16845"/>
        <dbReference type="ChEBI" id="CHEBI:57783"/>
        <dbReference type="ChEBI" id="CHEBI:58349"/>
        <dbReference type="ChEBI" id="CHEBI:67139"/>
        <dbReference type="EC" id="1.17.1.8"/>
    </reaction>
</comment>
<evidence type="ECO:0000313" key="17">
    <source>
        <dbReference type="Proteomes" id="UP000229307"/>
    </source>
</evidence>
<feature type="binding site" evidence="13">
    <location>
        <position position="35"/>
    </location>
    <ligand>
        <name>NADP(+)</name>
        <dbReference type="ChEBI" id="CHEBI:58349"/>
    </ligand>
</feature>
<evidence type="ECO:0000256" key="1">
    <source>
        <dbReference type="ARBA" id="ARBA00006642"/>
    </source>
</evidence>
<dbReference type="HAMAP" id="MF_00102">
    <property type="entry name" value="DapB"/>
    <property type="match status" value="1"/>
</dbReference>
<dbReference type="PIRSF" id="PIRSF000161">
    <property type="entry name" value="DHPR"/>
    <property type="match status" value="1"/>
</dbReference>
<dbReference type="Gene3D" id="3.30.360.10">
    <property type="entry name" value="Dihydrodipicolinate Reductase, domain 2"/>
    <property type="match status" value="1"/>
</dbReference>
<keyword evidence="4 13" id="KW-0521">NADP</keyword>
<comment type="caution">
    <text evidence="16">The sequence shown here is derived from an EMBL/GenBank/DDBJ whole genome shotgun (WGS) entry which is preliminary data.</text>
</comment>
<comment type="subcellular location">
    <subcellularLocation>
        <location evidence="13">Cytoplasm</location>
    </subcellularLocation>
</comment>
<dbReference type="PANTHER" id="PTHR20836">
    <property type="entry name" value="DIHYDRODIPICOLINATE REDUCTASE"/>
    <property type="match status" value="1"/>
</dbReference>
<evidence type="ECO:0000256" key="2">
    <source>
        <dbReference type="ARBA" id="ARBA00022490"/>
    </source>
</evidence>
<feature type="binding site" evidence="13">
    <location>
        <position position="34"/>
    </location>
    <ligand>
        <name>NAD(+)</name>
        <dbReference type="ChEBI" id="CHEBI:57540"/>
    </ligand>
</feature>
<sequence length="258" mass="27045">MINIIVSGACGKMGSRIIANLDAQRDMRLVGAIERKGCPGLGKEAGRGVVITSDLRAAAGGADVLIEFSSPEASLEHLRAAASMKLPVVLGTTGFKPSGIAEIRRIAKRIPCVFSPNMSAGMNFLFRVLRQAAGSLKDYDVEIIEMHHNMKKDAPSGTALRLAGIVAEAIGTDLGRSGIYGRKGAVGARGRKEIGIHAVRGGDVAGDHTVIFAGQGERVELVHRASGRDAFALGALNAARFAAKAKPGLYGMEDVFNK</sequence>
<dbReference type="InterPro" id="IPR000846">
    <property type="entry name" value="DapB_N"/>
</dbReference>
<dbReference type="InterPro" id="IPR023940">
    <property type="entry name" value="DHDPR_bac"/>
</dbReference>
<evidence type="ECO:0000256" key="12">
    <source>
        <dbReference type="ARBA" id="ARBA00049396"/>
    </source>
</evidence>
<evidence type="ECO:0000256" key="3">
    <source>
        <dbReference type="ARBA" id="ARBA00022605"/>
    </source>
</evidence>
<dbReference type="PANTHER" id="PTHR20836:SF0">
    <property type="entry name" value="4-HYDROXY-TETRAHYDRODIPICOLINATE REDUCTASE 1, CHLOROPLASTIC-RELATED"/>
    <property type="match status" value="1"/>
</dbReference>
<dbReference type="InterPro" id="IPR022664">
    <property type="entry name" value="DapB_N_CS"/>
</dbReference>
<dbReference type="AlphaFoldDB" id="A0A2M7SDV6"/>
<evidence type="ECO:0000256" key="8">
    <source>
        <dbReference type="ARBA" id="ARBA00023154"/>
    </source>
</evidence>
<feature type="domain" description="Dihydrodipicolinate reductase C-terminal" evidence="15">
    <location>
        <begin position="121"/>
        <end position="255"/>
    </location>
</feature>
<evidence type="ECO:0000256" key="9">
    <source>
        <dbReference type="ARBA" id="ARBA00037922"/>
    </source>
</evidence>
<comment type="pathway">
    <text evidence="9 13">Amino-acid biosynthesis; L-lysine biosynthesis via DAP pathway; (S)-tetrahydrodipicolinate from L-aspartate: step 4/4.</text>
</comment>
<evidence type="ECO:0000256" key="13">
    <source>
        <dbReference type="HAMAP-Rule" id="MF_00102"/>
    </source>
</evidence>
<feature type="binding site" evidence="13">
    <location>
        <begin position="115"/>
        <end position="118"/>
    </location>
    <ligand>
        <name>NAD(+)</name>
        <dbReference type="ChEBI" id="CHEBI:57540"/>
    </ligand>
</feature>
<dbReference type="GO" id="GO:0016726">
    <property type="term" value="F:oxidoreductase activity, acting on CH or CH2 groups, NAD or NADP as acceptor"/>
    <property type="evidence" value="ECO:0007669"/>
    <property type="project" value="UniProtKB-UniRule"/>
</dbReference>
<comment type="subunit">
    <text evidence="13">Homotetramer.</text>
</comment>
<keyword evidence="3 13" id="KW-0028">Amino-acid biosynthesis</keyword>
<dbReference type="NCBIfam" id="TIGR00036">
    <property type="entry name" value="dapB"/>
    <property type="match status" value="1"/>
</dbReference>
<evidence type="ECO:0000313" key="16">
    <source>
        <dbReference type="EMBL" id="PIZ17715.1"/>
    </source>
</evidence>
<dbReference type="Pfam" id="PF05173">
    <property type="entry name" value="DapB_C"/>
    <property type="match status" value="1"/>
</dbReference>
<keyword evidence="7 13" id="KW-0520">NAD</keyword>
<dbReference type="Gene3D" id="3.40.50.720">
    <property type="entry name" value="NAD(P)-binding Rossmann-like Domain"/>
    <property type="match status" value="1"/>
</dbReference>
<keyword evidence="8 13" id="KW-0457">Lysine biosynthesis</keyword>
<proteinExistence type="inferred from homology"/>
<dbReference type="GO" id="GO:0019877">
    <property type="term" value="P:diaminopimelate biosynthetic process"/>
    <property type="evidence" value="ECO:0007669"/>
    <property type="project" value="UniProtKB-UniRule"/>
</dbReference>
<feature type="binding site" evidence="13">
    <location>
        <begin position="8"/>
        <end position="13"/>
    </location>
    <ligand>
        <name>NAD(+)</name>
        <dbReference type="ChEBI" id="CHEBI:57540"/>
    </ligand>
</feature>
<protein>
    <recommendedName>
        <fullName evidence="10 13">4-hydroxy-tetrahydrodipicolinate reductase</fullName>
        <shortName evidence="13">HTPA reductase</shortName>
        <ecNumber evidence="10 13">1.17.1.8</ecNumber>
    </recommendedName>
</protein>
<feature type="domain" description="Dihydrodipicolinate reductase N-terminal" evidence="14">
    <location>
        <begin position="2"/>
        <end position="118"/>
    </location>
</feature>
<evidence type="ECO:0000259" key="15">
    <source>
        <dbReference type="Pfam" id="PF05173"/>
    </source>
</evidence>
<evidence type="ECO:0000256" key="7">
    <source>
        <dbReference type="ARBA" id="ARBA00023027"/>
    </source>
</evidence>
<evidence type="ECO:0000256" key="10">
    <source>
        <dbReference type="ARBA" id="ARBA00038983"/>
    </source>
</evidence>
<gene>
    <name evidence="13" type="primary">dapB</name>
    <name evidence="16" type="ORF">COY52_03300</name>
</gene>
<dbReference type="EC" id="1.17.1.8" evidence="10 13"/>
<dbReference type="InterPro" id="IPR036291">
    <property type="entry name" value="NAD(P)-bd_dom_sf"/>
</dbReference>
<feature type="binding site" evidence="13">
    <location>
        <position position="148"/>
    </location>
    <ligand>
        <name>(S)-2,3,4,5-tetrahydrodipicolinate</name>
        <dbReference type="ChEBI" id="CHEBI:16845"/>
    </ligand>
</feature>
<accession>A0A2M7SDV6</accession>
<dbReference type="PROSITE" id="PS01298">
    <property type="entry name" value="DAPB"/>
    <property type="match status" value="1"/>
</dbReference>
<dbReference type="InterPro" id="IPR022663">
    <property type="entry name" value="DapB_C"/>
</dbReference>
<comment type="similarity">
    <text evidence="1 13">Belongs to the DapB family.</text>
</comment>
<name>A0A2M7SDV6_9BACT</name>
<dbReference type="GO" id="GO:0051287">
    <property type="term" value="F:NAD binding"/>
    <property type="evidence" value="ECO:0007669"/>
    <property type="project" value="UniProtKB-UniRule"/>
</dbReference>
<keyword evidence="2 13" id="KW-0963">Cytoplasm</keyword>
<feature type="active site" description="Proton donor/acceptor" evidence="13">
    <location>
        <position position="147"/>
    </location>
</feature>
<dbReference type="GO" id="GO:0009089">
    <property type="term" value="P:lysine biosynthetic process via diaminopimelate"/>
    <property type="evidence" value="ECO:0007669"/>
    <property type="project" value="UniProtKB-UniRule"/>
</dbReference>
<dbReference type="GO" id="GO:0050661">
    <property type="term" value="F:NADP binding"/>
    <property type="evidence" value="ECO:0007669"/>
    <property type="project" value="UniProtKB-UniRule"/>
</dbReference>
<comment type="caution">
    <text evidence="13">Was originally thought to be a dihydrodipicolinate reductase (DHDPR), catalyzing the conversion of dihydrodipicolinate to tetrahydrodipicolinate. However, it was shown in E.coli that the substrate of the enzymatic reaction is not dihydrodipicolinate (DHDP) but in fact (2S,4S)-4-hydroxy-2,3,4,5-tetrahydrodipicolinic acid (HTPA), the product released by the DapA-catalyzed reaction.</text>
</comment>
<feature type="binding site" evidence="13">
    <location>
        <begin position="157"/>
        <end position="158"/>
    </location>
    <ligand>
        <name>(S)-2,3,4,5-tetrahydrodipicolinate</name>
        <dbReference type="ChEBI" id="CHEBI:16845"/>
    </ligand>
</feature>
<dbReference type="EMBL" id="PFMR01000090">
    <property type="protein sequence ID" value="PIZ17715.1"/>
    <property type="molecule type" value="Genomic_DNA"/>
</dbReference>
<evidence type="ECO:0000256" key="6">
    <source>
        <dbReference type="ARBA" id="ARBA00023002"/>
    </source>
</evidence>
<feature type="active site" description="Proton donor" evidence="13">
    <location>
        <position position="151"/>
    </location>
</feature>
<dbReference type="FunFam" id="3.30.360.10:FF:000004">
    <property type="entry name" value="4-hydroxy-tetrahydrodipicolinate reductase"/>
    <property type="match status" value="1"/>
</dbReference>
<evidence type="ECO:0000256" key="4">
    <source>
        <dbReference type="ARBA" id="ARBA00022857"/>
    </source>
</evidence>
<dbReference type="Proteomes" id="UP000229307">
    <property type="component" value="Unassembled WGS sequence"/>
</dbReference>
<reference evidence="17" key="1">
    <citation type="submission" date="2017-09" db="EMBL/GenBank/DDBJ databases">
        <title>Depth-based differentiation of microbial function through sediment-hosted aquifers and enrichment of novel symbionts in the deep terrestrial subsurface.</title>
        <authorList>
            <person name="Probst A.J."/>
            <person name="Ladd B."/>
            <person name="Jarett J.K."/>
            <person name="Geller-Mcgrath D.E."/>
            <person name="Sieber C.M.K."/>
            <person name="Emerson J.B."/>
            <person name="Anantharaman K."/>
            <person name="Thomas B.C."/>
            <person name="Malmstrom R."/>
            <person name="Stieglmeier M."/>
            <person name="Klingl A."/>
            <person name="Woyke T."/>
            <person name="Ryan C.M."/>
            <person name="Banfield J.F."/>
        </authorList>
    </citation>
    <scope>NUCLEOTIDE SEQUENCE [LARGE SCALE GENOMIC DNA]</scope>
</reference>
<organism evidence="16 17">
    <name type="scientific">Candidatus Desantisbacteria bacterium CG_4_10_14_0_8_um_filter_48_22</name>
    <dbReference type="NCBI Taxonomy" id="1974543"/>
    <lineage>
        <taxon>Bacteria</taxon>
        <taxon>Candidatus Desantisiibacteriota</taxon>
    </lineage>
</organism>
<comment type="catalytic activity">
    <reaction evidence="12 13">
        <text>(S)-2,3,4,5-tetrahydrodipicolinate + NAD(+) + H2O = (2S,4S)-4-hydroxy-2,3,4,5-tetrahydrodipicolinate + NADH + H(+)</text>
        <dbReference type="Rhea" id="RHEA:35323"/>
        <dbReference type="ChEBI" id="CHEBI:15377"/>
        <dbReference type="ChEBI" id="CHEBI:15378"/>
        <dbReference type="ChEBI" id="CHEBI:16845"/>
        <dbReference type="ChEBI" id="CHEBI:57540"/>
        <dbReference type="ChEBI" id="CHEBI:57945"/>
        <dbReference type="ChEBI" id="CHEBI:67139"/>
        <dbReference type="EC" id="1.17.1.8"/>
    </reaction>
</comment>
<dbReference type="Pfam" id="PF01113">
    <property type="entry name" value="DapB_N"/>
    <property type="match status" value="1"/>
</dbReference>
<keyword evidence="5 13" id="KW-0220">Diaminopimelate biosynthesis</keyword>
<evidence type="ECO:0000259" key="14">
    <source>
        <dbReference type="Pfam" id="PF01113"/>
    </source>
</evidence>
<dbReference type="CDD" id="cd02274">
    <property type="entry name" value="DHDPR_N"/>
    <property type="match status" value="1"/>
</dbReference>
<dbReference type="SUPFAM" id="SSF55347">
    <property type="entry name" value="Glyceraldehyde-3-phosphate dehydrogenase-like, C-terminal domain"/>
    <property type="match status" value="1"/>
</dbReference>
<evidence type="ECO:0000256" key="5">
    <source>
        <dbReference type="ARBA" id="ARBA00022915"/>
    </source>
</evidence>
<dbReference type="UniPathway" id="UPA00034">
    <property type="reaction ID" value="UER00018"/>
</dbReference>
<dbReference type="GO" id="GO:0008839">
    <property type="term" value="F:4-hydroxy-tetrahydrodipicolinate reductase"/>
    <property type="evidence" value="ECO:0007669"/>
    <property type="project" value="UniProtKB-UniRule"/>
</dbReference>
<evidence type="ECO:0000256" key="11">
    <source>
        <dbReference type="ARBA" id="ARBA00049080"/>
    </source>
</evidence>
<keyword evidence="6 13" id="KW-0560">Oxidoreductase</keyword>
<dbReference type="GO" id="GO:0005829">
    <property type="term" value="C:cytosol"/>
    <property type="evidence" value="ECO:0007669"/>
    <property type="project" value="TreeGrafter"/>
</dbReference>
<comment type="function">
    <text evidence="13">Catalyzes the conversion of 4-hydroxy-tetrahydrodipicolinate (HTPA) to tetrahydrodipicolinate.</text>
</comment>
<dbReference type="SUPFAM" id="SSF51735">
    <property type="entry name" value="NAD(P)-binding Rossmann-fold domains"/>
    <property type="match status" value="1"/>
</dbReference>
<feature type="binding site" evidence="13">
    <location>
        <begin position="91"/>
        <end position="93"/>
    </location>
    <ligand>
        <name>NAD(+)</name>
        <dbReference type="ChEBI" id="CHEBI:57540"/>
    </ligand>
</feature>